<name>A0A8J7KJV8_9ACTN</name>
<evidence type="ECO:0000313" key="2">
    <source>
        <dbReference type="EMBL" id="MBG6135921.1"/>
    </source>
</evidence>
<keyword evidence="3" id="KW-1185">Reference proteome</keyword>
<proteinExistence type="predicted"/>
<comment type="caution">
    <text evidence="2">The sequence shown here is derived from an EMBL/GenBank/DDBJ whole genome shotgun (WGS) entry which is preliminary data.</text>
</comment>
<feature type="transmembrane region" description="Helical" evidence="1">
    <location>
        <begin position="121"/>
        <end position="141"/>
    </location>
</feature>
<keyword evidence="1" id="KW-1133">Transmembrane helix</keyword>
<keyword evidence="1" id="KW-0812">Transmembrane</keyword>
<evidence type="ECO:0000313" key="3">
    <source>
        <dbReference type="Proteomes" id="UP000622552"/>
    </source>
</evidence>
<accession>A0A8J7KJV8</accession>
<dbReference type="RefSeq" id="WP_197002971.1">
    <property type="nucleotide sequence ID" value="NZ_BONS01000001.1"/>
</dbReference>
<dbReference type="EMBL" id="JADOUF010000001">
    <property type="protein sequence ID" value="MBG6135921.1"/>
    <property type="molecule type" value="Genomic_DNA"/>
</dbReference>
<feature type="transmembrane region" description="Helical" evidence="1">
    <location>
        <begin position="20"/>
        <end position="37"/>
    </location>
</feature>
<organism evidence="2 3">
    <name type="scientific">Longispora fulva</name>
    <dbReference type="NCBI Taxonomy" id="619741"/>
    <lineage>
        <taxon>Bacteria</taxon>
        <taxon>Bacillati</taxon>
        <taxon>Actinomycetota</taxon>
        <taxon>Actinomycetes</taxon>
        <taxon>Micromonosporales</taxon>
        <taxon>Micromonosporaceae</taxon>
        <taxon>Longispora</taxon>
    </lineage>
</organism>
<sequence>MDVLRRVAGAARPPRWDATAYVAFAICGMLLLTAFGLDLRSHKQLHPWQRAAALVGDCQPFTQVGTRGATQRMERCAVTWSDSGQPRSGTIAFAAGSARPGDTIRVLVDGAEVQLPPPGGLAWPLGVAGLALLTAVWWMGWPGRRRRSSGPRHLRGRRSA</sequence>
<dbReference type="AlphaFoldDB" id="A0A8J7KJV8"/>
<protein>
    <submittedName>
        <fullName evidence="2">Uncharacterized protein</fullName>
    </submittedName>
</protein>
<dbReference type="Proteomes" id="UP000622552">
    <property type="component" value="Unassembled WGS sequence"/>
</dbReference>
<keyword evidence="1" id="KW-0472">Membrane</keyword>
<gene>
    <name evidence="2" type="ORF">IW245_002115</name>
</gene>
<reference evidence="2" key="1">
    <citation type="submission" date="2020-11" db="EMBL/GenBank/DDBJ databases">
        <title>Sequencing the genomes of 1000 actinobacteria strains.</title>
        <authorList>
            <person name="Klenk H.-P."/>
        </authorList>
    </citation>
    <scope>NUCLEOTIDE SEQUENCE</scope>
    <source>
        <strain evidence="2">DSM 45356</strain>
    </source>
</reference>
<evidence type="ECO:0000256" key="1">
    <source>
        <dbReference type="SAM" id="Phobius"/>
    </source>
</evidence>